<dbReference type="PANTHER" id="PTHR11472">
    <property type="entry name" value="DNA REPAIR DEAD HELICASE RAD3/XP-D SUBFAMILY MEMBER"/>
    <property type="match status" value="1"/>
</dbReference>
<dbReference type="GO" id="GO:0003678">
    <property type="term" value="F:DNA helicase activity"/>
    <property type="evidence" value="ECO:0007669"/>
    <property type="project" value="UniProtKB-EC"/>
</dbReference>
<dbReference type="InterPro" id="IPR006555">
    <property type="entry name" value="ATP-dep_Helicase_C"/>
</dbReference>
<keyword evidence="11" id="KW-1185">Reference proteome</keyword>
<proteinExistence type="inferred from homology"/>
<sequence length="744" mass="78999">MASSTDPEQDTRIGTEPDASPETPGNHELEDDAETAAEPSAPEGDGSPGTAPARPSSKTSSKGRRRKVTDLLSAAVAEIGGVPREGQVQMAEAVDEAINARRHLLVQAGTGTGKSLGYLVPSVKKAVNSERPVVISTATLALQAQIVERDLPRLAGALTEKLGRSPSWQLVKGRRNYVCVHKLAGGFPDEDTLFDAPSELPLHDQTDKGVSHPAPVTGVTYSAAAGKLGREVVRLREWAETTRTGDRDELVPGVSEKAWRQVSVSAHECLGASRCPMAGDCHVELARERARDVDIVVTNHALVAIDSFEGRQMLPEHEVLILDEAHEFADRVTSVTTDEMTGPMIESASRGARRVGVGDTTLLEVAGETLEAVLEDLPAGRLEHGVPDGLLAAISSVRDNARAVTSSIQQLSKDEKGGEGDGALQVARAAVQEVFDVAERFIQAAAQAQAYDVIWVSRTRRPDGGERVGLHVAPLSVAGLLRERLFESRTVVLTSATLTIGGNFDSAAGGVGLGGEGAPEWTGLDVGSPFDYPRQGILYLAKHLPQPGRDGTPTQAMDELEELIKASGGRTLGLFSSRRAAEAAAEELRERLDVPILCQGDDSMNTLVKEFAADPRTCLFGTLTLWQGVDVPGPSCQLVVVDRIPFPRPDDPLASARQRAVAKAGGNGFMSVAATHAALRLAQGVGRLIRSSGDKGVVAVLDPRLATARYGNFLRASLPAFWTTTDKDVVLKALRRIDEAADDA</sequence>
<keyword evidence="10" id="KW-0347">Helicase</keyword>
<dbReference type="Pfam" id="PF00270">
    <property type="entry name" value="DEAD"/>
    <property type="match status" value="1"/>
</dbReference>
<keyword evidence="2" id="KW-0547">Nucleotide-binding</keyword>
<dbReference type="Proteomes" id="UP001235712">
    <property type="component" value="Unassembled WGS sequence"/>
</dbReference>
<dbReference type="InterPro" id="IPR027417">
    <property type="entry name" value="P-loop_NTPase"/>
</dbReference>
<dbReference type="Gene3D" id="3.40.50.300">
    <property type="entry name" value="P-loop containing nucleotide triphosphate hydrolases"/>
    <property type="match status" value="2"/>
</dbReference>
<evidence type="ECO:0000256" key="6">
    <source>
        <dbReference type="ARBA" id="ARBA00044969"/>
    </source>
</evidence>
<dbReference type="EC" id="5.6.2.3" evidence="6"/>
<keyword evidence="4" id="KW-0067">ATP-binding</keyword>
<evidence type="ECO:0000256" key="1">
    <source>
        <dbReference type="ARBA" id="ARBA00001966"/>
    </source>
</evidence>
<dbReference type="InterPro" id="IPR011545">
    <property type="entry name" value="DEAD/DEAH_box_helicase_dom"/>
</dbReference>
<dbReference type="InterPro" id="IPR014013">
    <property type="entry name" value="Helic_SF1/SF2_ATP-bd_DinG/Rad3"/>
</dbReference>
<evidence type="ECO:0000313" key="10">
    <source>
        <dbReference type="EMBL" id="MDP9824609.1"/>
    </source>
</evidence>
<evidence type="ECO:0000256" key="8">
    <source>
        <dbReference type="SAM" id="MobiDB-lite"/>
    </source>
</evidence>
<dbReference type="PROSITE" id="PS51193">
    <property type="entry name" value="HELICASE_ATP_BIND_2"/>
    <property type="match status" value="1"/>
</dbReference>
<dbReference type="InterPro" id="IPR014001">
    <property type="entry name" value="Helicase_ATP-bd"/>
</dbReference>
<gene>
    <name evidence="10" type="ORF">J2S57_000358</name>
</gene>
<dbReference type="Pfam" id="PF13307">
    <property type="entry name" value="Helicase_C_2"/>
    <property type="match status" value="1"/>
</dbReference>
<dbReference type="SUPFAM" id="SSF52540">
    <property type="entry name" value="P-loop containing nucleoside triphosphate hydrolases"/>
    <property type="match status" value="1"/>
</dbReference>
<protein>
    <recommendedName>
        <fullName evidence="6">DNA 5'-3' helicase</fullName>
        <ecNumber evidence="6">5.6.2.3</ecNumber>
    </recommendedName>
</protein>
<dbReference type="EMBL" id="JAUSQZ010000001">
    <property type="protein sequence ID" value="MDP9824609.1"/>
    <property type="molecule type" value="Genomic_DNA"/>
</dbReference>
<evidence type="ECO:0000256" key="5">
    <source>
        <dbReference type="ARBA" id="ARBA00038058"/>
    </source>
</evidence>
<evidence type="ECO:0000256" key="2">
    <source>
        <dbReference type="ARBA" id="ARBA00022741"/>
    </source>
</evidence>
<comment type="cofactor">
    <cofactor evidence="1">
        <name>[4Fe-4S] cluster</name>
        <dbReference type="ChEBI" id="CHEBI:49883"/>
    </cofactor>
</comment>
<evidence type="ECO:0000313" key="11">
    <source>
        <dbReference type="Proteomes" id="UP001235712"/>
    </source>
</evidence>
<name>A0ABT9NWS8_9ACTN</name>
<evidence type="ECO:0000256" key="3">
    <source>
        <dbReference type="ARBA" id="ARBA00022801"/>
    </source>
</evidence>
<evidence type="ECO:0000259" key="9">
    <source>
        <dbReference type="PROSITE" id="PS51193"/>
    </source>
</evidence>
<dbReference type="SMART" id="SM00491">
    <property type="entry name" value="HELICc2"/>
    <property type="match status" value="1"/>
</dbReference>
<evidence type="ECO:0000256" key="7">
    <source>
        <dbReference type="ARBA" id="ARBA00048954"/>
    </source>
</evidence>
<dbReference type="InterPro" id="IPR045028">
    <property type="entry name" value="DinG/Rad3-like"/>
</dbReference>
<dbReference type="SMART" id="SM00487">
    <property type="entry name" value="DEXDc"/>
    <property type="match status" value="1"/>
</dbReference>
<feature type="domain" description="Helicase ATP-binding" evidence="9">
    <location>
        <begin position="73"/>
        <end position="415"/>
    </location>
</feature>
<dbReference type="GO" id="GO:0016787">
    <property type="term" value="F:hydrolase activity"/>
    <property type="evidence" value="ECO:0007669"/>
    <property type="project" value="UniProtKB-KW"/>
</dbReference>
<dbReference type="RefSeq" id="WP_307237498.1">
    <property type="nucleotide sequence ID" value="NZ_JAUSQZ010000001.1"/>
</dbReference>
<feature type="region of interest" description="Disordered" evidence="8">
    <location>
        <begin position="1"/>
        <end position="67"/>
    </location>
</feature>
<reference evidence="10 11" key="1">
    <citation type="submission" date="2023-07" db="EMBL/GenBank/DDBJ databases">
        <title>Sequencing the genomes of 1000 actinobacteria strains.</title>
        <authorList>
            <person name="Klenk H.-P."/>
        </authorList>
    </citation>
    <scope>NUCLEOTIDE SEQUENCE [LARGE SCALE GENOMIC DNA]</scope>
    <source>
        <strain evidence="10 11">DSM 44388</strain>
    </source>
</reference>
<comment type="catalytic activity">
    <reaction evidence="7">
        <text>ATP + H2O = ADP + phosphate + H(+)</text>
        <dbReference type="Rhea" id="RHEA:13065"/>
        <dbReference type="ChEBI" id="CHEBI:15377"/>
        <dbReference type="ChEBI" id="CHEBI:15378"/>
        <dbReference type="ChEBI" id="CHEBI:30616"/>
        <dbReference type="ChEBI" id="CHEBI:43474"/>
        <dbReference type="ChEBI" id="CHEBI:456216"/>
        <dbReference type="EC" id="5.6.2.3"/>
    </reaction>
</comment>
<accession>A0ABT9NWS8</accession>
<comment type="caution">
    <text evidence="10">The sequence shown here is derived from an EMBL/GenBank/DDBJ whole genome shotgun (WGS) entry which is preliminary data.</text>
</comment>
<evidence type="ECO:0000256" key="4">
    <source>
        <dbReference type="ARBA" id="ARBA00022840"/>
    </source>
</evidence>
<comment type="similarity">
    <text evidence="5">Belongs to the helicase family. DinG subfamily.</text>
</comment>
<keyword evidence="3 10" id="KW-0378">Hydrolase</keyword>
<dbReference type="PANTHER" id="PTHR11472:SF34">
    <property type="entry name" value="REGULATOR OF TELOMERE ELONGATION HELICASE 1"/>
    <property type="match status" value="1"/>
</dbReference>
<organism evidence="10 11">
    <name type="scientific">Kineosporia succinea</name>
    <dbReference type="NCBI Taxonomy" id="84632"/>
    <lineage>
        <taxon>Bacteria</taxon>
        <taxon>Bacillati</taxon>
        <taxon>Actinomycetota</taxon>
        <taxon>Actinomycetes</taxon>
        <taxon>Kineosporiales</taxon>
        <taxon>Kineosporiaceae</taxon>
        <taxon>Kineosporia</taxon>
    </lineage>
</organism>